<sequence length="246" mass="27329">MYKGNQKKGGNFNPGNQRYSKSVDAVKRPMVNASVTDSISNISADSSSSMIPEHSTSQLTFTLDQYQQILKLLSKDVSSAEPTANMAGIFAGLMNVCSGDDWIIDSGSNDHMTGNFNSLNIYKPSMSCHANVKLPNGSTTKITHVGTTKLSNTLTLHNVLFVPVFSFSLLSISRFTKENQCFVIFYPDFCLFQDLWTDRIMGIGRVKQRLYYLVPHTLCHISTATSFHSVAPVSTQVFFFTSYSRK</sequence>
<accession>A0A1Q3AUV1</accession>
<dbReference type="EMBL" id="BDDD01000108">
    <property type="protein sequence ID" value="GAV59362.1"/>
    <property type="molecule type" value="Genomic_DNA"/>
</dbReference>
<dbReference type="InParanoid" id="A0A1Q3AUV1"/>
<comment type="caution">
    <text evidence="2">The sequence shown here is derived from an EMBL/GenBank/DDBJ whole genome shotgun (WGS) entry which is preliminary data.</text>
</comment>
<evidence type="ECO:0000313" key="3">
    <source>
        <dbReference type="Proteomes" id="UP000187406"/>
    </source>
</evidence>
<proteinExistence type="predicted"/>
<feature type="domain" description="Retrovirus-related Pol polyprotein from transposon TNT 1-94-like beta-barrel" evidence="1">
    <location>
        <begin position="102"/>
        <end position="178"/>
    </location>
</feature>
<dbReference type="Proteomes" id="UP000187406">
    <property type="component" value="Unassembled WGS sequence"/>
</dbReference>
<dbReference type="OrthoDB" id="1745225at2759"/>
<gene>
    <name evidence="2" type="ORF">CFOL_v3_02893</name>
</gene>
<keyword evidence="3" id="KW-1185">Reference proteome</keyword>
<name>A0A1Q3AUV1_CEPFO</name>
<dbReference type="AlphaFoldDB" id="A0A1Q3AUV1"/>
<organism evidence="2 3">
    <name type="scientific">Cephalotus follicularis</name>
    <name type="common">Albany pitcher plant</name>
    <dbReference type="NCBI Taxonomy" id="3775"/>
    <lineage>
        <taxon>Eukaryota</taxon>
        <taxon>Viridiplantae</taxon>
        <taxon>Streptophyta</taxon>
        <taxon>Embryophyta</taxon>
        <taxon>Tracheophyta</taxon>
        <taxon>Spermatophyta</taxon>
        <taxon>Magnoliopsida</taxon>
        <taxon>eudicotyledons</taxon>
        <taxon>Gunneridae</taxon>
        <taxon>Pentapetalae</taxon>
        <taxon>rosids</taxon>
        <taxon>fabids</taxon>
        <taxon>Oxalidales</taxon>
        <taxon>Cephalotaceae</taxon>
        <taxon>Cephalotus</taxon>
    </lineage>
</organism>
<reference evidence="3" key="1">
    <citation type="submission" date="2016-04" db="EMBL/GenBank/DDBJ databases">
        <title>Cephalotus genome sequencing.</title>
        <authorList>
            <person name="Fukushima K."/>
            <person name="Hasebe M."/>
            <person name="Fang X."/>
        </authorList>
    </citation>
    <scope>NUCLEOTIDE SEQUENCE [LARGE SCALE GENOMIC DNA]</scope>
    <source>
        <strain evidence="3">cv. St1</strain>
    </source>
</reference>
<protein>
    <recommendedName>
        <fullName evidence="1">Retrovirus-related Pol polyprotein from transposon TNT 1-94-like beta-barrel domain-containing protein</fullName>
    </recommendedName>
</protein>
<evidence type="ECO:0000259" key="1">
    <source>
        <dbReference type="Pfam" id="PF22936"/>
    </source>
</evidence>
<evidence type="ECO:0000313" key="2">
    <source>
        <dbReference type="EMBL" id="GAV59362.1"/>
    </source>
</evidence>
<dbReference type="Pfam" id="PF22936">
    <property type="entry name" value="Pol_BBD"/>
    <property type="match status" value="1"/>
</dbReference>
<dbReference type="InterPro" id="IPR054722">
    <property type="entry name" value="PolX-like_BBD"/>
</dbReference>